<dbReference type="GO" id="GO:0016020">
    <property type="term" value="C:membrane"/>
    <property type="evidence" value="ECO:0007669"/>
    <property type="project" value="TreeGrafter"/>
</dbReference>
<evidence type="ECO:0000313" key="3">
    <source>
        <dbReference type="Proteomes" id="UP000234882"/>
    </source>
</evidence>
<accession>A0A2K9MGT9</accession>
<protein>
    <submittedName>
        <fullName evidence="2">Alpha/beta hydrolase</fullName>
    </submittedName>
</protein>
<dbReference type="PRINTS" id="PR00111">
    <property type="entry name" value="ABHYDROLASE"/>
</dbReference>
<dbReference type="AlphaFoldDB" id="A0A2K9MGT9"/>
<keyword evidence="2" id="KW-0378">Hydrolase</keyword>
<reference evidence="3" key="1">
    <citation type="submission" date="2017-12" db="EMBL/GenBank/DDBJ databases">
        <title>Genomic analysis of Paracoccus sp. CBA4604.</title>
        <authorList>
            <person name="Roh S.W."/>
            <person name="Kim J.Y."/>
            <person name="Kim J.S."/>
        </authorList>
    </citation>
    <scope>NUCLEOTIDE SEQUENCE [LARGE SCALE GENOMIC DNA]</scope>
    <source>
        <strain evidence="3">CBA4604</strain>
    </source>
</reference>
<dbReference type="KEGG" id="paru:CYR75_11730"/>
<dbReference type="PRINTS" id="PR00412">
    <property type="entry name" value="EPOXHYDRLASE"/>
</dbReference>
<dbReference type="RefSeq" id="WP_101500203.1">
    <property type="nucleotide sequence ID" value="NZ_CP025583.1"/>
</dbReference>
<dbReference type="InterPro" id="IPR000073">
    <property type="entry name" value="AB_hydrolase_1"/>
</dbReference>
<evidence type="ECO:0000313" key="2">
    <source>
        <dbReference type="EMBL" id="AUM74858.1"/>
    </source>
</evidence>
<dbReference type="SUPFAM" id="SSF53474">
    <property type="entry name" value="alpha/beta-Hydrolases"/>
    <property type="match status" value="1"/>
</dbReference>
<keyword evidence="3" id="KW-1185">Reference proteome</keyword>
<feature type="domain" description="AB hydrolase-1" evidence="1">
    <location>
        <begin position="19"/>
        <end position="252"/>
    </location>
</feature>
<dbReference type="OrthoDB" id="9808398at2"/>
<proteinExistence type="predicted"/>
<dbReference type="EMBL" id="CP025583">
    <property type="protein sequence ID" value="AUM74858.1"/>
    <property type="molecule type" value="Genomic_DNA"/>
</dbReference>
<organism evidence="2 3">
    <name type="scientific">Paracoccus jeotgali</name>
    <dbReference type="NCBI Taxonomy" id="2065379"/>
    <lineage>
        <taxon>Bacteria</taxon>
        <taxon>Pseudomonadati</taxon>
        <taxon>Pseudomonadota</taxon>
        <taxon>Alphaproteobacteria</taxon>
        <taxon>Rhodobacterales</taxon>
        <taxon>Paracoccaceae</taxon>
        <taxon>Paracoccus</taxon>
    </lineage>
</organism>
<dbReference type="Gene3D" id="3.40.50.1820">
    <property type="entry name" value="alpha/beta hydrolase"/>
    <property type="match status" value="1"/>
</dbReference>
<dbReference type="GO" id="GO:0047372">
    <property type="term" value="F:monoacylglycerol lipase activity"/>
    <property type="evidence" value="ECO:0007669"/>
    <property type="project" value="TreeGrafter"/>
</dbReference>
<dbReference type="InterPro" id="IPR050266">
    <property type="entry name" value="AB_hydrolase_sf"/>
</dbReference>
<sequence>MSKIRLPDHSVSGSGDITVFLLHGAFGAKEYWFRQIEALTHAGYRVVAWDAPGYGVSPMPADFSVEAAARAAEHLIRAEGTARNVVLGHSMGGMIAQRCYSYCPDLIDGLVLSATSAAFGKSDGDWQQEFVRARVAPLDNGMTLPEFAPKMIAAMLAPGSAGQDIDRVISVVSLMREDTFRAAVQAITQFEGRDVLPMIEVPTLCISGGHDLAAAPPKVMEKMASKIADAEYHCMEHVGHFGWAEDADGFNRILIDFLDRRVKAAARDVDDLATAMH</sequence>
<dbReference type="PANTHER" id="PTHR43798:SF33">
    <property type="entry name" value="HYDROLASE, PUTATIVE (AFU_ORTHOLOGUE AFUA_2G14860)-RELATED"/>
    <property type="match status" value="1"/>
</dbReference>
<dbReference type="InterPro" id="IPR029058">
    <property type="entry name" value="AB_hydrolase_fold"/>
</dbReference>
<dbReference type="PANTHER" id="PTHR43798">
    <property type="entry name" value="MONOACYLGLYCEROL LIPASE"/>
    <property type="match status" value="1"/>
</dbReference>
<gene>
    <name evidence="2" type="ORF">CYR75_11730</name>
</gene>
<dbReference type="InterPro" id="IPR000639">
    <property type="entry name" value="Epox_hydrolase-like"/>
</dbReference>
<name>A0A2K9MGT9_9RHOB</name>
<dbReference type="GO" id="GO:0046464">
    <property type="term" value="P:acylglycerol catabolic process"/>
    <property type="evidence" value="ECO:0007669"/>
    <property type="project" value="TreeGrafter"/>
</dbReference>
<dbReference type="Proteomes" id="UP000234882">
    <property type="component" value="Chromosome"/>
</dbReference>
<evidence type="ECO:0000259" key="1">
    <source>
        <dbReference type="Pfam" id="PF12697"/>
    </source>
</evidence>
<dbReference type="Pfam" id="PF12697">
    <property type="entry name" value="Abhydrolase_6"/>
    <property type="match status" value="1"/>
</dbReference>